<gene>
    <name evidence="2" type="ORF">SAMN02745728_02127</name>
</gene>
<dbReference type="EMBL" id="FRDI01000014">
    <property type="protein sequence ID" value="SHN71023.1"/>
    <property type="molecule type" value="Genomic_DNA"/>
</dbReference>
<protein>
    <submittedName>
        <fullName evidence="2">Glycosyl transferases group 1</fullName>
    </submittedName>
</protein>
<reference evidence="2 3" key="1">
    <citation type="submission" date="2016-12" db="EMBL/GenBank/DDBJ databases">
        <authorList>
            <person name="Song W.-J."/>
            <person name="Kurnit D.M."/>
        </authorList>
    </citation>
    <scope>NUCLEOTIDE SEQUENCE [LARGE SCALE GENOMIC DNA]</scope>
    <source>
        <strain evidence="2 3">DSM 11393</strain>
    </source>
</reference>
<dbReference type="Proteomes" id="UP000186469">
    <property type="component" value="Unassembled WGS sequence"/>
</dbReference>
<dbReference type="SUPFAM" id="SSF53756">
    <property type="entry name" value="UDP-Glycosyltransferase/glycogen phosphorylase"/>
    <property type="match status" value="1"/>
</dbReference>
<feature type="domain" description="Spore protein YkvP/CgeB glycosyl transferase-like" evidence="1">
    <location>
        <begin position="155"/>
        <end position="271"/>
    </location>
</feature>
<dbReference type="RefSeq" id="WP_072697803.1">
    <property type="nucleotide sequence ID" value="NZ_FRDI01000014.1"/>
</dbReference>
<dbReference type="InterPro" id="IPR055259">
    <property type="entry name" value="YkvP/CgeB_Glyco_trans-like"/>
</dbReference>
<evidence type="ECO:0000259" key="1">
    <source>
        <dbReference type="Pfam" id="PF13524"/>
    </source>
</evidence>
<name>A0A1M7TK59_9BACT</name>
<evidence type="ECO:0000313" key="2">
    <source>
        <dbReference type="EMBL" id="SHN71023.1"/>
    </source>
</evidence>
<dbReference type="OrthoDB" id="5464538at2"/>
<keyword evidence="2" id="KW-0808">Transferase</keyword>
<dbReference type="STRING" id="1121455.SAMN02745728_02127"/>
<proteinExistence type="predicted"/>
<evidence type="ECO:0000313" key="3">
    <source>
        <dbReference type="Proteomes" id="UP000186469"/>
    </source>
</evidence>
<dbReference type="GO" id="GO:0016740">
    <property type="term" value="F:transferase activity"/>
    <property type="evidence" value="ECO:0007669"/>
    <property type="project" value="UniProtKB-KW"/>
</dbReference>
<keyword evidence="3" id="KW-1185">Reference proteome</keyword>
<dbReference type="Gene3D" id="3.40.50.2000">
    <property type="entry name" value="Glycogen Phosphorylase B"/>
    <property type="match status" value="1"/>
</dbReference>
<sequence length="579" mass="67934">MKILCVDCLFAKLLKQRGHEVLELNNVHGILSLPHFLKSKNFFPDLIIQQENIKIRLILSGLEEVDCLKLFWSIDTHINLHWQIYYFKLFDAVLTPHYSWLKKLEKINLPLFFRLPLPAPFLSYKAYENRTEELSFVGRFTKFRPLRQRLKDAYALLGYQNFIEEISYRDMLKLYSNTKLVPNESLGYELNLRIFESAGAGAVVLAQNIGEDQDAVFEPQKECVIWHDIIELFDLTKYYLKNESLAKKISEAGYARVQKEHLIEQRLNTLLYFMKNITQNTRNKVEDRKNLWLSLVQLVRNNMLDFSYLDLLGAADGLADDCLMVAFKIILLTENQQYDDARRLIHSFSTNKELCVNVFSSDYLLLLSSCSASAMFQDDFNLAKYFLLMYYNELVKSNEAQALILFNQVNCQPISEFELCLSWARLFENKEILSWIGFKFYPYRKNSEEKNNFEYRAYMPQCSLSWLLTAKTYKQDQNLKKYLEALVEKTNGLSSIYQDELSDFIVKSANSSLQWRFLTELGVKKLEQCQFGEGLSDIKTAFQLATEKNIQANFHELLSRLTSQERKENILNCMKFYTT</sequence>
<dbReference type="AlphaFoldDB" id="A0A1M7TK59"/>
<accession>A0A1M7TK59</accession>
<organism evidence="2 3">
    <name type="scientific">Desulfovibrio litoralis DSM 11393</name>
    <dbReference type="NCBI Taxonomy" id="1121455"/>
    <lineage>
        <taxon>Bacteria</taxon>
        <taxon>Pseudomonadati</taxon>
        <taxon>Thermodesulfobacteriota</taxon>
        <taxon>Desulfovibrionia</taxon>
        <taxon>Desulfovibrionales</taxon>
        <taxon>Desulfovibrionaceae</taxon>
        <taxon>Desulfovibrio</taxon>
    </lineage>
</organism>
<dbReference type="Pfam" id="PF13524">
    <property type="entry name" value="Glyco_trans_1_2"/>
    <property type="match status" value="1"/>
</dbReference>